<evidence type="ECO:0000256" key="1">
    <source>
        <dbReference type="ARBA" id="ARBA00004370"/>
    </source>
</evidence>
<evidence type="ECO:0000313" key="3">
    <source>
        <dbReference type="EMBL" id="AEF34128.1"/>
    </source>
</evidence>
<keyword evidence="2" id="KW-0472">Membrane</keyword>
<dbReference type="STRING" id="875328.JDM601_0128"/>
<gene>
    <name evidence="3" type="ordered locus">JDM601_0128</name>
</gene>
<evidence type="ECO:0000256" key="2">
    <source>
        <dbReference type="ARBA" id="ARBA00023136"/>
    </source>
</evidence>
<evidence type="ECO:0000313" key="4">
    <source>
        <dbReference type="Proteomes" id="UP000009224"/>
    </source>
</evidence>
<dbReference type="PANTHER" id="PTHR37042:SF4">
    <property type="entry name" value="OUTER MEMBRANE PROTEIN RV1973"/>
    <property type="match status" value="1"/>
</dbReference>
<dbReference type="eggNOG" id="ENOG5031DQ3">
    <property type="taxonomic scope" value="Bacteria"/>
</dbReference>
<dbReference type="EMBL" id="CP002329">
    <property type="protein sequence ID" value="AEF34128.1"/>
    <property type="molecule type" value="Genomic_DNA"/>
</dbReference>
<proteinExistence type="predicted"/>
<organism evidence="3 4">
    <name type="scientific">Mycolicibacter sinensis (strain JDM601)</name>
    <name type="common">Mycobacterium sinense</name>
    <dbReference type="NCBI Taxonomy" id="875328"/>
    <lineage>
        <taxon>Bacteria</taxon>
        <taxon>Bacillati</taxon>
        <taxon>Actinomycetota</taxon>
        <taxon>Actinomycetes</taxon>
        <taxon>Mycobacteriales</taxon>
        <taxon>Mycobacteriaceae</taxon>
        <taxon>Mycolicibacter</taxon>
    </lineage>
</organism>
<dbReference type="GO" id="GO:0016020">
    <property type="term" value="C:membrane"/>
    <property type="evidence" value="ECO:0007669"/>
    <property type="project" value="UniProtKB-SubCell"/>
</dbReference>
<reference evidence="3 4" key="1">
    <citation type="journal article" date="2011" name="J. Bacteriol.">
        <title>Complete genome sequence of a novel clinical isolate, the nontuberculous Mycobacterium strain JDM601.</title>
        <authorList>
            <person name="Zhang Z.Y."/>
            <person name="Sun Z.Q."/>
            <person name="Wang Z.L."/>
            <person name="Wen Z.L."/>
            <person name="Sun Q.W."/>
            <person name="Zhu Z.Q."/>
            <person name="Song Y.Z."/>
            <person name="Zhao J.W."/>
            <person name="Wang H.H."/>
            <person name="Zhang S.L."/>
            <person name="Guo X.K."/>
        </authorList>
    </citation>
    <scope>NUCLEOTIDE SEQUENCE [LARGE SCALE GENOMIC DNA]</scope>
    <source>
        <strain evidence="3 4">JDM601</strain>
    </source>
</reference>
<dbReference type="PANTHER" id="PTHR37042">
    <property type="entry name" value="OUTER MEMBRANE PROTEIN RV1973"/>
    <property type="match status" value="1"/>
</dbReference>
<dbReference type="AlphaFoldDB" id="F5YX41"/>
<dbReference type="Proteomes" id="UP000009224">
    <property type="component" value="Chromosome"/>
</dbReference>
<sequence>MLVVLAAGLAAAGYQGLRDHAASQAMARDNAEAVEAAKHCVLATQAPDGADVAVAQQQILDCAAGEFRTQAGLYGEIFVQAYRAAKVHTELTEMGAAVERNNEDGSVDVLVAFRVKVDNVEAQGKEVGYRLRAQMVREDGQYRIGRLDQVAR</sequence>
<dbReference type="HOGENOM" id="CLU_077653_0_0_11"/>
<keyword evidence="4" id="KW-1185">Reference proteome</keyword>
<name>F5YX41_MYCSD</name>
<protein>
    <submittedName>
        <fullName evidence="3">Mce associated membrane protein</fullName>
    </submittedName>
</protein>
<dbReference type="KEGG" id="mjd:JDM601_0128"/>
<accession>F5YX41</accession>
<comment type="subcellular location">
    <subcellularLocation>
        <location evidence="1">Membrane</location>
    </subcellularLocation>
</comment>